<dbReference type="SMART" id="SM00062">
    <property type="entry name" value="PBPb"/>
    <property type="match status" value="1"/>
</dbReference>
<dbReference type="GO" id="GO:0030313">
    <property type="term" value="C:cell envelope"/>
    <property type="evidence" value="ECO:0007669"/>
    <property type="project" value="UniProtKB-SubCell"/>
</dbReference>
<evidence type="ECO:0000256" key="4">
    <source>
        <dbReference type="RuleBase" id="RU003744"/>
    </source>
</evidence>
<dbReference type="PROSITE" id="PS51257">
    <property type="entry name" value="PROKAR_LIPOPROTEIN"/>
    <property type="match status" value="1"/>
</dbReference>
<dbReference type="Gene3D" id="3.40.190.10">
    <property type="entry name" value="Periplasmic binding protein-like II"/>
    <property type="match status" value="2"/>
</dbReference>
<reference evidence="7 8" key="1">
    <citation type="submission" date="2018-03" db="EMBL/GenBank/DDBJ databases">
        <title>Characteristics and genome of n-alkane degrading marine bacteria Gordonia iterans isolated from crude oil contaminated in Tae-an, South Korea.</title>
        <authorList>
            <person name="Lee S.-S."/>
            <person name="Kim H."/>
        </authorList>
    </citation>
    <scope>NUCLEOTIDE SEQUENCE [LARGE SCALE GENOMIC DNA]</scope>
    <source>
        <strain evidence="7 8">Co17</strain>
    </source>
</reference>
<organism evidence="7 8">
    <name type="scientific">Gordonia iterans</name>
    <dbReference type="NCBI Taxonomy" id="1004901"/>
    <lineage>
        <taxon>Bacteria</taxon>
        <taxon>Bacillati</taxon>
        <taxon>Actinomycetota</taxon>
        <taxon>Actinomycetes</taxon>
        <taxon>Mycobacteriales</taxon>
        <taxon>Gordoniaceae</taxon>
        <taxon>Gordonia</taxon>
    </lineage>
</organism>
<gene>
    <name evidence="7" type="ORF">C6V83_05795</name>
</gene>
<dbReference type="InterPro" id="IPR001638">
    <property type="entry name" value="Solute-binding_3/MltF_N"/>
</dbReference>
<evidence type="ECO:0000313" key="7">
    <source>
        <dbReference type="EMBL" id="AVL99861.1"/>
    </source>
</evidence>
<name>A0A2S0KDU5_9ACTN</name>
<dbReference type="InterPro" id="IPR018313">
    <property type="entry name" value="SBP_3_CS"/>
</dbReference>
<keyword evidence="3 5" id="KW-0732">Signal</keyword>
<comment type="subcellular location">
    <subcellularLocation>
        <location evidence="1">Cell envelope</location>
    </subcellularLocation>
</comment>
<proteinExistence type="inferred from homology"/>
<sequence length="293" mass="30472">MVKQSRRWAATGAAVILAVSAVTGCSSSNDEPTPPDQSLRQALPANIRDAGTLTVGTSGPYAPLVFEQSGELTGFDVEVVRAVAERLGLNAEFTQAPFADLLPGVADGSFDSAARGMFATLQRQQTVDQVTYYSAGTQWLGRAGADLDPNDACGKRIGAAEGTVQFTVELPAKSAACTDTGSEAIEIIGFDDFDQAVDALAKDPDQGGIDGISADSPVVQYAAKTSDGKFDTAGAPFDTEPYAIAVKKDSALGPVVQKAVQQLIDDGELRKIAEKWGLEAGLIETSLLNGALI</sequence>
<dbReference type="EMBL" id="CP027433">
    <property type="protein sequence ID" value="AVL99861.1"/>
    <property type="molecule type" value="Genomic_DNA"/>
</dbReference>
<dbReference type="KEGG" id="git:C6V83_05795"/>
<evidence type="ECO:0000256" key="3">
    <source>
        <dbReference type="ARBA" id="ARBA00022729"/>
    </source>
</evidence>
<feature type="chain" id="PRO_5015701684" evidence="5">
    <location>
        <begin position="29"/>
        <end position="293"/>
    </location>
</feature>
<feature type="domain" description="Solute-binding protein family 3/N-terminal" evidence="6">
    <location>
        <begin position="52"/>
        <end position="280"/>
    </location>
</feature>
<dbReference type="Proteomes" id="UP000239814">
    <property type="component" value="Chromosome"/>
</dbReference>
<evidence type="ECO:0000313" key="8">
    <source>
        <dbReference type="Proteomes" id="UP000239814"/>
    </source>
</evidence>
<dbReference type="PANTHER" id="PTHR35936">
    <property type="entry name" value="MEMBRANE-BOUND LYTIC MUREIN TRANSGLYCOSYLASE F"/>
    <property type="match status" value="1"/>
</dbReference>
<evidence type="ECO:0000256" key="1">
    <source>
        <dbReference type="ARBA" id="ARBA00004196"/>
    </source>
</evidence>
<evidence type="ECO:0000256" key="5">
    <source>
        <dbReference type="SAM" id="SignalP"/>
    </source>
</evidence>
<feature type="signal peptide" evidence="5">
    <location>
        <begin position="1"/>
        <end position="28"/>
    </location>
</feature>
<dbReference type="SUPFAM" id="SSF53850">
    <property type="entry name" value="Periplasmic binding protein-like II"/>
    <property type="match status" value="1"/>
</dbReference>
<accession>A0A2S0KDU5</accession>
<evidence type="ECO:0000259" key="6">
    <source>
        <dbReference type="SMART" id="SM00062"/>
    </source>
</evidence>
<dbReference type="PROSITE" id="PS01039">
    <property type="entry name" value="SBP_BACTERIAL_3"/>
    <property type="match status" value="1"/>
</dbReference>
<dbReference type="AlphaFoldDB" id="A0A2S0KDU5"/>
<comment type="similarity">
    <text evidence="2 4">Belongs to the bacterial solute-binding protein 3 family.</text>
</comment>
<evidence type="ECO:0000256" key="2">
    <source>
        <dbReference type="ARBA" id="ARBA00010333"/>
    </source>
</evidence>
<dbReference type="CDD" id="cd01004">
    <property type="entry name" value="PBP2_MidA_like"/>
    <property type="match status" value="1"/>
</dbReference>
<dbReference type="OrthoDB" id="4633994at2"/>
<protein>
    <submittedName>
        <fullName evidence="7">ABC transporter substrate-binding protein</fullName>
    </submittedName>
</protein>
<dbReference type="PANTHER" id="PTHR35936:SF17">
    <property type="entry name" value="ARGININE-BINDING EXTRACELLULAR PROTEIN ARTP"/>
    <property type="match status" value="1"/>
</dbReference>
<dbReference type="Pfam" id="PF00497">
    <property type="entry name" value="SBP_bac_3"/>
    <property type="match status" value="1"/>
</dbReference>
<keyword evidence="8" id="KW-1185">Reference proteome</keyword>